<name>X1RX63_9ZZZZ</name>
<organism evidence="1">
    <name type="scientific">marine sediment metagenome</name>
    <dbReference type="NCBI Taxonomy" id="412755"/>
    <lineage>
        <taxon>unclassified sequences</taxon>
        <taxon>metagenomes</taxon>
        <taxon>ecological metagenomes</taxon>
    </lineage>
</organism>
<comment type="caution">
    <text evidence="1">The sequence shown here is derived from an EMBL/GenBank/DDBJ whole genome shotgun (WGS) entry which is preliminary data.</text>
</comment>
<accession>X1RX63</accession>
<dbReference type="EMBL" id="BARW01012578">
    <property type="protein sequence ID" value="GAI85377.1"/>
    <property type="molecule type" value="Genomic_DNA"/>
</dbReference>
<reference evidence="1" key="1">
    <citation type="journal article" date="2014" name="Front. Microbiol.">
        <title>High frequency of phylogenetically diverse reductive dehalogenase-homologous genes in deep subseafloor sedimentary metagenomes.</title>
        <authorList>
            <person name="Kawai M."/>
            <person name="Futagami T."/>
            <person name="Toyoda A."/>
            <person name="Takaki Y."/>
            <person name="Nishi S."/>
            <person name="Hori S."/>
            <person name="Arai W."/>
            <person name="Tsubouchi T."/>
            <person name="Morono Y."/>
            <person name="Uchiyama I."/>
            <person name="Ito T."/>
            <person name="Fujiyama A."/>
            <person name="Inagaki F."/>
            <person name="Takami H."/>
        </authorList>
    </citation>
    <scope>NUCLEOTIDE SEQUENCE</scope>
    <source>
        <strain evidence="1">Expedition CK06-06</strain>
    </source>
</reference>
<gene>
    <name evidence="1" type="ORF">S12H4_23606</name>
</gene>
<proteinExistence type="predicted"/>
<dbReference type="AlphaFoldDB" id="X1RX63"/>
<protein>
    <submittedName>
        <fullName evidence="1">Uncharacterized protein</fullName>
    </submittedName>
</protein>
<evidence type="ECO:0000313" key="1">
    <source>
        <dbReference type="EMBL" id="GAI85377.1"/>
    </source>
</evidence>
<sequence>MKIKDYKESDIRKTILTKAKPVRINKGGKHWKGYIVIGDTTVAKVKIPNDHPRIMHQDKSKYIARDLKLSYKDFNLLNDCPMTRTKYYKKLAKYS</sequence>